<sequence>MAFCRFSDEDYGCDLYIYEDTDGGYVTHVASFRYDWKPPKPSPYDFDYMKKAHEKTWKAQLKKYHEKLKHARQVTIGLPFDGHTFWDEDVEEVIERVVLLHDLGYQVPEWVVTALKNEQEDIDRATEALETGQSPIWEL</sequence>
<reference evidence="1 2" key="1">
    <citation type="submission" date="2019-07" db="EMBL/GenBank/DDBJ databases">
        <title>Genomic Encyclopedia of Archaeal and Bacterial Type Strains, Phase II (KMG-II): from individual species to whole genera.</title>
        <authorList>
            <person name="Goeker M."/>
        </authorList>
    </citation>
    <scope>NUCLEOTIDE SEQUENCE [LARGE SCALE GENOMIC DNA]</scope>
    <source>
        <strain evidence="1 2">ATCC BAA-252</strain>
    </source>
</reference>
<dbReference type="AlphaFoldDB" id="A0A562STN2"/>
<proteinExistence type="predicted"/>
<keyword evidence="2" id="KW-1185">Reference proteome</keyword>
<dbReference type="Proteomes" id="UP000320593">
    <property type="component" value="Unassembled WGS sequence"/>
</dbReference>
<organism evidence="1 2">
    <name type="scientific">Roseibium hamelinense</name>
    <dbReference type="NCBI Taxonomy" id="150831"/>
    <lineage>
        <taxon>Bacteria</taxon>
        <taxon>Pseudomonadati</taxon>
        <taxon>Pseudomonadota</taxon>
        <taxon>Alphaproteobacteria</taxon>
        <taxon>Hyphomicrobiales</taxon>
        <taxon>Stappiaceae</taxon>
        <taxon>Roseibium</taxon>
    </lineage>
</organism>
<accession>A0A562STN2</accession>
<name>A0A562STN2_9HYPH</name>
<dbReference type="EMBL" id="VLLF01000007">
    <property type="protein sequence ID" value="TWI84709.1"/>
    <property type="molecule type" value="Genomic_DNA"/>
</dbReference>
<evidence type="ECO:0000313" key="1">
    <source>
        <dbReference type="EMBL" id="TWI84709.1"/>
    </source>
</evidence>
<protein>
    <submittedName>
        <fullName evidence="1">Uncharacterized protein</fullName>
    </submittedName>
</protein>
<comment type="caution">
    <text evidence="1">The sequence shown here is derived from an EMBL/GenBank/DDBJ whole genome shotgun (WGS) entry which is preliminary data.</text>
</comment>
<gene>
    <name evidence="1" type="ORF">JM93_03043</name>
</gene>
<evidence type="ECO:0000313" key="2">
    <source>
        <dbReference type="Proteomes" id="UP000320593"/>
    </source>
</evidence>